<keyword evidence="5" id="KW-0418">Kinase</keyword>
<dbReference type="Pfam" id="PF08448">
    <property type="entry name" value="PAS_4"/>
    <property type="match status" value="2"/>
</dbReference>
<reference evidence="11" key="1">
    <citation type="submission" date="2018-02" db="EMBL/GenBank/DDBJ databases">
        <title>Genome sequencing of Solimonas sp. HR-BB.</title>
        <authorList>
            <person name="Lee Y."/>
            <person name="Jeon C.O."/>
        </authorList>
    </citation>
    <scope>NUCLEOTIDE SEQUENCE [LARGE SCALE GENOMIC DNA]</scope>
    <source>
        <strain evidence="11">HR-U</strain>
    </source>
</reference>
<dbReference type="InterPro" id="IPR001610">
    <property type="entry name" value="PAC"/>
</dbReference>
<protein>
    <recommendedName>
        <fullName evidence="2">histidine kinase</fullName>
        <ecNumber evidence="2">2.7.13.3</ecNumber>
    </recommendedName>
</protein>
<organism evidence="10 11">
    <name type="scientific">Siphonobacter curvatus</name>
    <dbReference type="NCBI Taxonomy" id="2094562"/>
    <lineage>
        <taxon>Bacteria</taxon>
        <taxon>Pseudomonadati</taxon>
        <taxon>Bacteroidota</taxon>
        <taxon>Cytophagia</taxon>
        <taxon>Cytophagales</taxon>
        <taxon>Cytophagaceae</taxon>
        <taxon>Siphonobacter</taxon>
    </lineage>
</organism>
<dbReference type="InterPro" id="IPR000014">
    <property type="entry name" value="PAS"/>
</dbReference>
<dbReference type="CDD" id="cd00130">
    <property type="entry name" value="PAS"/>
    <property type="match status" value="2"/>
</dbReference>
<dbReference type="PRINTS" id="PR00344">
    <property type="entry name" value="BCTRLSENSOR"/>
</dbReference>
<dbReference type="SMART" id="SM00086">
    <property type="entry name" value="PAC"/>
    <property type="match status" value="3"/>
</dbReference>
<accession>A0A2S7IK10</accession>
<dbReference type="SMART" id="SM00091">
    <property type="entry name" value="PAS"/>
    <property type="match status" value="3"/>
</dbReference>
<dbReference type="Gene3D" id="3.30.450.20">
    <property type="entry name" value="PAS domain"/>
    <property type="match status" value="4"/>
</dbReference>
<dbReference type="Pfam" id="PF08447">
    <property type="entry name" value="PAS_3"/>
    <property type="match status" value="2"/>
</dbReference>
<dbReference type="PROSITE" id="PS50112">
    <property type="entry name" value="PAS"/>
    <property type="match status" value="2"/>
</dbReference>
<evidence type="ECO:0000259" key="8">
    <source>
        <dbReference type="PROSITE" id="PS50112"/>
    </source>
</evidence>
<comment type="caution">
    <text evidence="10">The sequence shown here is derived from an EMBL/GenBank/DDBJ whole genome shotgun (WGS) entry which is preliminary data.</text>
</comment>
<dbReference type="SMART" id="SM00387">
    <property type="entry name" value="HATPase_c"/>
    <property type="match status" value="1"/>
</dbReference>
<dbReference type="InterPro" id="IPR036097">
    <property type="entry name" value="HisK_dim/P_sf"/>
</dbReference>
<feature type="domain" description="PAC" evidence="9">
    <location>
        <begin position="250"/>
        <end position="303"/>
    </location>
</feature>
<dbReference type="GO" id="GO:0000155">
    <property type="term" value="F:phosphorelay sensor kinase activity"/>
    <property type="evidence" value="ECO:0007669"/>
    <property type="project" value="InterPro"/>
</dbReference>
<dbReference type="PANTHER" id="PTHR43304">
    <property type="entry name" value="PHYTOCHROME-LIKE PROTEIN CPH1"/>
    <property type="match status" value="1"/>
</dbReference>
<feature type="domain" description="PAS" evidence="8">
    <location>
        <begin position="432"/>
        <end position="502"/>
    </location>
</feature>
<dbReference type="InterPro" id="IPR003661">
    <property type="entry name" value="HisK_dim/P_dom"/>
</dbReference>
<evidence type="ECO:0000256" key="6">
    <source>
        <dbReference type="SAM" id="Coils"/>
    </source>
</evidence>
<dbReference type="InterPro" id="IPR005467">
    <property type="entry name" value="His_kinase_dom"/>
</dbReference>
<dbReference type="OrthoDB" id="9766459at2"/>
<dbReference type="EMBL" id="PTRA01000002">
    <property type="protein sequence ID" value="PQA56983.1"/>
    <property type="molecule type" value="Genomic_DNA"/>
</dbReference>
<keyword evidence="4" id="KW-0808">Transferase</keyword>
<dbReference type="SUPFAM" id="SSF47384">
    <property type="entry name" value="Homodimeric domain of signal transducing histidine kinase"/>
    <property type="match status" value="1"/>
</dbReference>
<dbReference type="AlphaFoldDB" id="A0A2S7IK10"/>
<dbReference type="InterPro" id="IPR013655">
    <property type="entry name" value="PAS_fold_3"/>
</dbReference>
<evidence type="ECO:0000256" key="2">
    <source>
        <dbReference type="ARBA" id="ARBA00012438"/>
    </source>
</evidence>
<dbReference type="SUPFAM" id="SSF55785">
    <property type="entry name" value="PYP-like sensor domain (PAS domain)"/>
    <property type="match status" value="4"/>
</dbReference>
<sequence>MTLPRVYTDSFPFLQGGGEMGQLTRQFDWSKTSLGTPDTWPASLCISLGILLNSKFPMFLYWGPDYICFYNDAYRPSLGITGKHPAVLGSRGEDIWPEVWAFNRPRLNAIMAGGEATWEEDQLLPIYRNGKMEPVYWTYSYSPVKDEKGFIRGVFVACTETTQKVLTVQQLAVSEQRFQNLIRQATAGIIVLIGESLQVAIVNEAYARLVNRTVEELLHHPLFEIIPEAADPFQTIIQGVMQSGDPLYLYEQPYQIQVESGSMQGFLNLIYQPYREQDGTITGVIVFCQDVTSQVQAQQELLNKSRDLELALTIGNLGSFKVDLVSRLSIHSQPIVDWFELPSQTYLLDEVFQLIHEQDRARTIQAIEDSIAGKQGGYHDVTYRVISRQNGHLRYLHSMGQVLTEKGKPISISGIIQDVTPTVVSRQALEESEAALRDAIELAELTTWTIDLTNGQMYTSEKYARKFGLSHTEISLEEAWSMVHPDDRGHLTRLWEQSLSPESNGRFEAEYRILNAETSQPLAIQVIGQHYRNAKGEAHLFLGTARDITLERELQTTLENEVQKRTEELAAMNEELQASSEEVVKSNEILSTHLEEMTQLNRLLHLSNDRLKQFAYVASHDLQEPLRKIQAFSTLIEKKYADRLDEQGLTILSKITKSGEQMSTLIQDLLAFSRLAVDQDEKMIVSLQRVLARVLESLEIRLQETKADLQIDPLPALLGDESQLRQLFQNLLSNALKFVKAGEMPRIHVYSQLITSADLPPELQTVLKAPRYYRISVADQGIGFEPQYAERLFEVFQRLHTRQQYKGTGIGLAICQRVMENHQGAITAESEPGQGATFHVFFPT</sequence>
<feature type="domain" description="PAC" evidence="9">
    <location>
        <begin position="507"/>
        <end position="560"/>
    </location>
</feature>
<evidence type="ECO:0000256" key="3">
    <source>
        <dbReference type="ARBA" id="ARBA00022553"/>
    </source>
</evidence>
<proteinExistence type="predicted"/>
<feature type="domain" description="PAC" evidence="9">
    <location>
        <begin position="379"/>
        <end position="431"/>
    </location>
</feature>
<dbReference type="InterPro" id="IPR000700">
    <property type="entry name" value="PAS-assoc_C"/>
</dbReference>
<comment type="catalytic activity">
    <reaction evidence="1">
        <text>ATP + protein L-histidine = ADP + protein N-phospho-L-histidine.</text>
        <dbReference type="EC" id="2.7.13.3"/>
    </reaction>
</comment>
<evidence type="ECO:0000256" key="1">
    <source>
        <dbReference type="ARBA" id="ARBA00000085"/>
    </source>
</evidence>
<keyword evidence="11" id="KW-1185">Reference proteome</keyword>
<dbReference type="InterPro" id="IPR003594">
    <property type="entry name" value="HATPase_dom"/>
</dbReference>
<evidence type="ECO:0000313" key="10">
    <source>
        <dbReference type="EMBL" id="PQA56983.1"/>
    </source>
</evidence>
<dbReference type="PANTHER" id="PTHR43304:SF1">
    <property type="entry name" value="PAC DOMAIN-CONTAINING PROTEIN"/>
    <property type="match status" value="1"/>
</dbReference>
<gene>
    <name evidence="10" type="ORF">C5O19_16775</name>
</gene>
<dbReference type="InterPro" id="IPR013656">
    <property type="entry name" value="PAS_4"/>
</dbReference>
<evidence type="ECO:0000256" key="4">
    <source>
        <dbReference type="ARBA" id="ARBA00022679"/>
    </source>
</evidence>
<dbReference type="InterPro" id="IPR035965">
    <property type="entry name" value="PAS-like_dom_sf"/>
</dbReference>
<evidence type="ECO:0000313" key="11">
    <source>
        <dbReference type="Proteomes" id="UP000239590"/>
    </source>
</evidence>
<keyword evidence="3" id="KW-0597">Phosphoprotein</keyword>
<keyword evidence="6" id="KW-0175">Coiled coil</keyword>
<dbReference type="RefSeq" id="WP_104714555.1">
    <property type="nucleotide sequence ID" value="NZ_PTRA01000002.1"/>
</dbReference>
<dbReference type="EC" id="2.7.13.3" evidence="2"/>
<evidence type="ECO:0000259" key="7">
    <source>
        <dbReference type="PROSITE" id="PS50109"/>
    </source>
</evidence>
<dbReference type="InterPro" id="IPR036890">
    <property type="entry name" value="HATPase_C_sf"/>
</dbReference>
<dbReference type="Gene3D" id="1.10.287.130">
    <property type="match status" value="1"/>
</dbReference>
<feature type="domain" description="PAS" evidence="8">
    <location>
        <begin position="174"/>
        <end position="244"/>
    </location>
</feature>
<dbReference type="Pfam" id="PF00512">
    <property type="entry name" value="HisKA"/>
    <property type="match status" value="1"/>
</dbReference>
<name>A0A2S7IK10_9BACT</name>
<dbReference type="SMART" id="SM00388">
    <property type="entry name" value="HisKA"/>
    <property type="match status" value="1"/>
</dbReference>
<dbReference type="InterPro" id="IPR004358">
    <property type="entry name" value="Sig_transdc_His_kin-like_C"/>
</dbReference>
<dbReference type="CDD" id="cd00082">
    <property type="entry name" value="HisKA"/>
    <property type="match status" value="1"/>
</dbReference>
<dbReference type="FunFam" id="3.30.565.10:FF:000006">
    <property type="entry name" value="Sensor histidine kinase WalK"/>
    <property type="match status" value="1"/>
</dbReference>
<evidence type="ECO:0000259" key="9">
    <source>
        <dbReference type="PROSITE" id="PS50113"/>
    </source>
</evidence>
<dbReference type="SUPFAM" id="SSF55874">
    <property type="entry name" value="ATPase domain of HSP90 chaperone/DNA topoisomerase II/histidine kinase"/>
    <property type="match status" value="1"/>
</dbReference>
<dbReference type="InterPro" id="IPR052162">
    <property type="entry name" value="Sensor_kinase/Photoreceptor"/>
</dbReference>
<dbReference type="PROSITE" id="PS50113">
    <property type="entry name" value="PAC"/>
    <property type="match status" value="3"/>
</dbReference>
<feature type="coiled-coil region" evidence="6">
    <location>
        <begin position="555"/>
        <end position="582"/>
    </location>
</feature>
<dbReference type="Proteomes" id="UP000239590">
    <property type="component" value="Unassembled WGS sequence"/>
</dbReference>
<evidence type="ECO:0000256" key="5">
    <source>
        <dbReference type="ARBA" id="ARBA00022777"/>
    </source>
</evidence>
<dbReference type="NCBIfam" id="TIGR00229">
    <property type="entry name" value="sensory_box"/>
    <property type="match status" value="2"/>
</dbReference>
<dbReference type="Gene3D" id="3.30.565.10">
    <property type="entry name" value="Histidine kinase-like ATPase, C-terminal domain"/>
    <property type="match status" value="1"/>
</dbReference>
<feature type="domain" description="Histidine kinase" evidence="7">
    <location>
        <begin position="617"/>
        <end position="844"/>
    </location>
</feature>
<dbReference type="PROSITE" id="PS50109">
    <property type="entry name" value="HIS_KIN"/>
    <property type="match status" value="1"/>
</dbReference>
<dbReference type="Pfam" id="PF02518">
    <property type="entry name" value="HATPase_c"/>
    <property type="match status" value="1"/>
</dbReference>